<feature type="compositionally biased region" description="Basic residues" evidence="5">
    <location>
        <begin position="437"/>
        <end position="446"/>
    </location>
</feature>
<dbReference type="OrthoDB" id="165382at2759"/>
<evidence type="ECO:0000256" key="5">
    <source>
        <dbReference type="SAM" id="MobiDB-lite"/>
    </source>
</evidence>
<feature type="region of interest" description="Disordered" evidence="5">
    <location>
        <begin position="536"/>
        <end position="630"/>
    </location>
</feature>
<evidence type="ECO:0000256" key="4">
    <source>
        <dbReference type="ARBA" id="ARBA00023136"/>
    </source>
</evidence>
<dbReference type="GO" id="GO:0015095">
    <property type="term" value="F:magnesium ion transmembrane transporter activity"/>
    <property type="evidence" value="ECO:0007669"/>
    <property type="project" value="InterPro"/>
</dbReference>
<feature type="compositionally biased region" description="Low complexity" evidence="5">
    <location>
        <begin position="538"/>
        <end position="548"/>
    </location>
</feature>
<feature type="compositionally biased region" description="Basic and acidic residues" evidence="5">
    <location>
        <begin position="378"/>
        <end position="390"/>
    </location>
</feature>
<organism evidence="7 8">
    <name type="scientific">Thecamonas trahens ATCC 50062</name>
    <dbReference type="NCBI Taxonomy" id="461836"/>
    <lineage>
        <taxon>Eukaryota</taxon>
        <taxon>Apusozoa</taxon>
        <taxon>Apusomonadida</taxon>
        <taxon>Apusomonadidae</taxon>
        <taxon>Thecamonas</taxon>
    </lineage>
</organism>
<feature type="transmembrane region" description="Helical" evidence="6">
    <location>
        <begin position="56"/>
        <end position="77"/>
    </location>
</feature>
<dbReference type="PANTHER" id="PTHR12570">
    <property type="match status" value="1"/>
</dbReference>
<dbReference type="RefSeq" id="XP_013756328.1">
    <property type="nucleotide sequence ID" value="XM_013900874.1"/>
</dbReference>
<keyword evidence="4 6" id="KW-0472">Membrane</keyword>
<dbReference type="STRING" id="461836.A0A0L0DG12"/>
<dbReference type="EMBL" id="GL349465">
    <property type="protein sequence ID" value="KNC51120.1"/>
    <property type="molecule type" value="Genomic_DNA"/>
</dbReference>
<accession>A0A0L0DG12</accession>
<feature type="compositionally biased region" description="Low complexity" evidence="5">
    <location>
        <begin position="407"/>
        <end position="428"/>
    </location>
</feature>
<dbReference type="PANTHER" id="PTHR12570:SF9">
    <property type="entry name" value="MAGNESIUM TRANSPORTER NIPA8-RELATED"/>
    <property type="match status" value="1"/>
</dbReference>
<feature type="transmembrane region" description="Helical" evidence="6">
    <location>
        <begin position="148"/>
        <end position="168"/>
    </location>
</feature>
<feature type="transmembrane region" description="Helical" evidence="6">
    <location>
        <begin position="247"/>
        <end position="266"/>
    </location>
</feature>
<feature type="compositionally biased region" description="Low complexity" evidence="5">
    <location>
        <begin position="582"/>
        <end position="630"/>
    </location>
</feature>
<feature type="transmembrane region" description="Helical" evidence="6">
    <location>
        <begin position="83"/>
        <end position="103"/>
    </location>
</feature>
<evidence type="ECO:0000256" key="3">
    <source>
        <dbReference type="ARBA" id="ARBA00022989"/>
    </source>
</evidence>
<evidence type="ECO:0000256" key="2">
    <source>
        <dbReference type="ARBA" id="ARBA00022692"/>
    </source>
</evidence>
<keyword evidence="8" id="KW-1185">Reference proteome</keyword>
<feature type="compositionally biased region" description="Low complexity" evidence="5">
    <location>
        <begin position="447"/>
        <end position="461"/>
    </location>
</feature>
<feature type="compositionally biased region" description="Low complexity" evidence="5">
    <location>
        <begin position="499"/>
        <end position="516"/>
    </location>
</feature>
<evidence type="ECO:0000313" key="7">
    <source>
        <dbReference type="EMBL" id="KNC51120.1"/>
    </source>
</evidence>
<dbReference type="OMA" id="RKSHVVN"/>
<dbReference type="SUPFAM" id="SSF103481">
    <property type="entry name" value="Multidrug resistance efflux transporter EmrE"/>
    <property type="match status" value="1"/>
</dbReference>
<sequence length="630" mass="66128">MSDSSGSLDGLWWVGILMSAGAQLAGVVGNQFIKHAHRQNESLPVERRIKQTRQPFWIMGILLITLINTTLNLAAYAFAAQSLLASVGSLALLWNLLVSKFFLREEPDKFDYIGTGISMVGVTVATVFGPHRTNDYTISKLIDLYTRALFIVFIILDAVFIAFLFLAARRNVPFRRLASAALPGMIAGLTALFSKSAVELVKSAAIGGTDFQHPVTYLIIIAAIVAAVSQLKFLNKTLQDYDPLVTVPVYNAFMLLSGALSGIVYFEEYKDLDTLDYFLFPIGVGIMLGALVFFAKRPIGDSQIIVDDEPSAGPGSTGDDPEAATGKEGSISKLRDIAVDGVSSGEPSCYTDDDEYYSGDDASYSHTRGASRGSRNVRPADHAASRRGRGDAGSAASRTSPARRARSPLTGGSSVASLSGSAPALVVPAPAPSPAARQRRRARSRRTPGSGALSPGASSLARSTPGGVSTSIWSSDDCLTGAGSTHTSATTPALSASNPTTALPPKTFTFTPKPAAGSSAVTEAFSTSLDFGTRCLPSSSGSSAGLGTDSDEPAPGESIYARRHTRRESHEQEEAVSVSTCTRSSAHSLPSLSSSYTYSSSSQSRTPNTPTSLSPATTGTSGTSFIGISD</sequence>
<evidence type="ECO:0000256" key="1">
    <source>
        <dbReference type="ARBA" id="ARBA00004141"/>
    </source>
</evidence>
<dbReference type="Proteomes" id="UP000054408">
    <property type="component" value="Unassembled WGS sequence"/>
</dbReference>
<feature type="transmembrane region" description="Helical" evidence="6">
    <location>
        <begin position="214"/>
        <end position="235"/>
    </location>
</feature>
<keyword evidence="2 6" id="KW-0812">Transmembrane</keyword>
<feature type="region of interest" description="Disordered" evidence="5">
    <location>
        <begin position="343"/>
        <end position="522"/>
    </location>
</feature>
<dbReference type="GO" id="GO:0016020">
    <property type="term" value="C:membrane"/>
    <property type="evidence" value="ECO:0007669"/>
    <property type="project" value="UniProtKB-SubCell"/>
</dbReference>
<dbReference type="eggNOG" id="KOG2922">
    <property type="taxonomic scope" value="Eukaryota"/>
</dbReference>
<dbReference type="InterPro" id="IPR037185">
    <property type="entry name" value="EmrE-like"/>
</dbReference>
<feature type="transmembrane region" description="Helical" evidence="6">
    <location>
        <begin position="110"/>
        <end position="128"/>
    </location>
</feature>
<feature type="compositionally biased region" description="Low complexity" evidence="5">
    <location>
        <begin position="480"/>
        <end position="491"/>
    </location>
</feature>
<dbReference type="GeneID" id="25565622"/>
<comment type="subcellular location">
    <subcellularLocation>
        <location evidence="1">Membrane</location>
        <topology evidence="1">Multi-pass membrane protein</topology>
    </subcellularLocation>
</comment>
<feature type="transmembrane region" description="Helical" evidence="6">
    <location>
        <begin position="12"/>
        <end position="33"/>
    </location>
</feature>
<dbReference type="Pfam" id="PF05653">
    <property type="entry name" value="Mg_trans_NIPA"/>
    <property type="match status" value="1"/>
</dbReference>
<gene>
    <name evidence="7" type="ORF">AMSG_06466</name>
</gene>
<feature type="region of interest" description="Disordered" evidence="5">
    <location>
        <begin position="305"/>
        <end position="330"/>
    </location>
</feature>
<proteinExistence type="predicted"/>
<reference evidence="7 8" key="1">
    <citation type="submission" date="2010-05" db="EMBL/GenBank/DDBJ databases">
        <title>The Genome Sequence of Thecamonas trahens ATCC 50062.</title>
        <authorList>
            <consortium name="The Broad Institute Genome Sequencing Platform"/>
            <person name="Russ C."/>
            <person name="Cuomo C."/>
            <person name="Shea T."/>
            <person name="Young S.K."/>
            <person name="Zeng Q."/>
            <person name="Koehrsen M."/>
            <person name="Haas B."/>
            <person name="Borodovsky M."/>
            <person name="Guigo R."/>
            <person name="Alvarado L."/>
            <person name="Berlin A."/>
            <person name="Bochicchio J."/>
            <person name="Borenstein D."/>
            <person name="Chapman S."/>
            <person name="Chen Z."/>
            <person name="Freedman E."/>
            <person name="Gellesch M."/>
            <person name="Goldberg J."/>
            <person name="Griggs A."/>
            <person name="Gujja S."/>
            <person name="Heilman E."/>
            <person name="Heiman D."/>
            <person name="Hepburn T."/>
            <person name="Howarth C."/>
            <person name="Jen D."/>
            <person name="Larson L."/>
            <person name="Mehta T."/>
            <person name="Park D."/>
            <person name="Pearson M."/>
            <person name="Roberts A."/>
            <person name="Saif S."/>
            <person name="Shenoy N."/>
            <person name="Sisk P."/>
            <person name="Stolte C."/>
            <person name="Sykes S."/>
            <person name="Thomson T."/>
            <person name="Walk T."/>
            <person name="White J."/>
            <person name="Yandava C."/>
            <person name="Burger G."/>
            <person name="Gray M.W."/>
            <person name="Holland P.W.H."/>
            <person name="King N."/>
            <person name="Lang F.B.F."/>
            <person name="Roger A.J."/>
            <person name="Ruiz-Trillo I."/>
            <person name="Lander E."/>
            <person name="Nusbaum C."/>
        </authorList>
    </citation>
    <scope>NUCLEOTIDE SEQUENCE [LARGE SCALE GENOMIC DNA]</scope>
    <source>
        <strain evidence="7 8">ATCC 50062</strain>
    </source>
</reference>
<evidence type="ECO:0000313" key="8">
    <source>
        <dbReference type="Proteomes" id="UP000054408"/>
    </source>
</evidence>
<feature type="transmembrane region" description="Helical" evidence="6">
    <location>
        <begin position="278"/>
        <end position="295"/>
    </location>
</feature>
<protein>
    <submittedName>
        <fullName evidence="7">Uncharacterized protein</fullName>
    </submittedName>
</protein>
<name>A0A0L0DG12_THETB</name>
<keyword evidence="3 6" id="KW-1133">Transmembrane helix</keyword>
<evidence type="ECO:0000256" key="6">
    <source>
        <dbReference type="SAM" id="Phobius"/>
    </source>
</evidence>
<dbReference type="InterPro" id="IPR008521">
    <property type="entry name" value="Mg_trans_NIPA"/>
</dbReference>
<dbReference type="AlphaFoldDB" id="A0A0L0DG12"/>